<dbReference type="GO" id="GO:0017056">
    <property type="term" value="F:structural constituent of nuclear pore"/>
    <property type="evidence" value="ECO:0007669"/>
    <property type="project" value="InterPro"/>
</dbReference>
<evidence type="ECO:0000313" key="2">
    <source>
        <dbReference type="Proteomes" id="UP000008694"/>
    </source>
</evidence>
<dbReference type="GO" id="GO:0006405">
    <property type="term" value="P:RNA export from nucleus"/>
    <property type="evidence" value="ECO:0007669"/>
    <property type="project" value="TreeGrafter"/>
</dbReference>
<dbReference type="GO" id="GO:0006606">
    <property type="term" value="P:protein import into nucleus"/>
    <property type="evidence" value="ECO:0007669"/>
    <property type="project" value="TreeGrafter"/>
</dbReference>
<dbReference type="HOGENOM" id="CLU_020850_0_0_1"/>
<protein>
    <submittedName>
        <fullName evidence="1">Predicted protein</fullName>
    </submittedName>
</protein>
<dbReference type="eggNOG" id="KOG4833">
    <property type="taxonomic scope" value="Eukaryota"/>
</dbReference>
<organism evidence="2">
    <name type="scientific">Arabidopsis lyrata subsp. lyrata</name>
    <name type="common">Lyre-leaved rock-cress</name>
    <dbReference type="NCBI Taxonomy" id="81972"/>
    <lineage>
        <taxon>Eukaryota</taxon>
        <taxon>Viridiplantae</taxon>
        <taxon>Streptophyta</taxon>
        <taxon>Embryophyta</taxon>
        <taxon>Tracheophyta</taxon>
        <taxon>Spermatophyta</taxon>
        <taxon>Magnoliopsida</taxon>
        <taxon>eudicotyledons</taxon>
        <taxon>Gunneridae</taxon>
        <taxon>Pentapetalae</taxon>
        <taxon>rosids</taxon>
        <taxon>malvids</taxon>
        <taxon>Brassicales</taxon>
        <taxon>Brassicaceae</taxon>
        <taxon>Camelineae</taxon>
        <taxon>Arabidopsis</taxon>
    </lineage>
</organism>
<reference evidence="2" key="1">
    <citation type="journal article" date="2011" name="Nat. Genet.">
        <title>The Arabidopsis lyrata genome sequence and the basis of rapid genome size change.</title>
        <authorList>
            <person name="Hu T.T."/>
            <person name="Pattyn P."/>
            <person name="Bakker E.G."/>
            <person name="Cao J."/>
            <person name="Cheng J.-F."/>
            <person name="Clark R.M."/>
            <person name="Fahlgren N."/>
            <person name="Fawcett J.A."/>
            <person name="Grimwood J."/>
            <person name="Gundlach H."/>
            <person name="Haberer G."/>
            <person name="Hollister J.D."/>
            <person name="Ossowski S."/>
            <person name="Ottilar R.P."/>
            <person name="Salamov A.A."/>
            <person name="Schneeberger K."/>
            <person name="Spannagl M."/>
            <person name="Wang X."/>
            <person name="Yang L."/>
            <person name="Nasrallah M.E."/>
            <person name="Bergelson J."/>
            <person name="Carrington J.C."/>
            <person name="Gaut B.S."/>
            <person name="Schmutz J."/>
            <person name="Mayer K.F.X."/>
            <person name="Van de Peer Y."/>
            <person name="Grigoriev I.V."/>
            <person name="Nordborg M."/>
            <person name="Weigel D."/>
            <person name="Guo Y.-L."/>
        </authorList>
    </citation>
    <scope>NUCLEOTIDE SEQUENCE [LARGE SCALE GENOMIC DNA]</scope>
    <source>
        <strain evidence="2">cv. MN47</strain>
    </source>
</reference>
<dbReference type="Proteomes" id="UP000008694">
    <property type="component" value="Unassembled WGS sequence"/>
</dbReference>
<dbReference type="PANTHER" id="PTHR31431">
    <property type="entry name" value="NUCLEOPORIN NUP188 HOMOLOG"/>
    <property type="match status" value="1"/>
</dbReference>
<accession>D7MFN1</accession>
<sequence length="580" mass="65008">MFKPPSEKSKEALNSDVVKIKEHQLVIKPQLKDKALRISSHLNLDEIQSYILVERSMEQEYGTTDSVAQELAQEFIDMFSTLLSSAFVLTLLLSFCFLEDTASVLHTAPVPTKVYKAYSHTCIICTVYAPSEESTIKEEAVKLISDGLERRQSSVLEDLFSSCFPQNMGILSGSYNFRKLAVSVEAQHSACRVQIQLLMILIETLDMENLLQMVHDGVPFRSGTCVFSIVDVQEMDATISSLNTFEVKEAGPLVLAWAVFLCLISSLPGKEESPFLMDIDHVSYVHQAFEAASLSYFLEILQSNLLNDFDGPISGHRSVVRTFISAFIASYEINLQLEDGTLELILDILCKVYQGEESLCSQFWDRKSFVDGPIRCLLFDLESEFPFRSAEFIRLLSSLSEGSWPAECVFNFLDKSVGFSTLFDITSDSPADEASQLVETSRPLHIPGLEGLVIPSNTRGRILRVIGENTVLVRWEYSLSGVIVLIIRLANGLYIGNNREAFVTLELLRRMVTFNKAVCVSLLNISHFFYVHESYVNGKMESDVRVVDIICNSVRSLTFDSDGAAVMAMAIDILARLLRW</sequence>
<dbReference type="PANTHER" id="PTHR31431:SF1">
    <property type="entry name" value="NUCLEOPORIN NUP188"/>
    <property type="match status" value="1"/>
</dbReference>
<dbReference type="STRING" id="81972.D7MFN1"/>
<gene>
    <name evidence="1" type="ORF">ARALYDRAFT_656009</name>
</gene>
<dbReference type="AlphaFoldDB" id="D7MFN1"/>
<dbReference type="EMBL" id="GL348719">
    <property type="protein sequence ID" value="EFH45120.1"/>
    <property type="molecule type" value="Genomic_DNA"/>
</dbReference>
<dbReference type="Gramene" id="Al_scaffold_0007_64">
    <property type="protein sequence ID" value="Al_scaffold_0007_64"/>
    <property type="gene ID" value="Al_scaffold_0007_64"/>
</dbReference>
<evidence type="ECO:0000313" key="1">
    <source>
        <dbReference type="EMBL" id="EFH45120.1"/>
    </source>
</evidence>
<dbReference type="GO" id="GO:0044611">
    <property type="term" value="C:nuclear pore inner ring"/>
    <property type="evidence" value="ECO:0007669"/>
    <property type="project" value="TreeGrafter"/>
</dbReference>
<proteinExistence type="predicted"/>
<dbReference type="InterPro" id="IPR044840">
    <property type="entry name" value="Nup188"/>
</dbReference>
<name>D7MFN1_ARALL</name>
<keyword evidence="2" id="KW-1185">Reference proteome</keyword>